<reference evidence="1" key="1">
    <citation type="submission" date="2022-11" db="EMBL/GenBank/DDBJ databases">
        <title>Genome Sequence of Nemania bipapillata.</title>
        <authorList>
            <person name="Buettner E."/>
        </authorList>
    </citation>
    <scope>NUCLEOTIDE SEQUENCE</scope>
    <source>
        <strain evidence="1">CP14</strain>
    </source>
</reference>
<accession>A0ACC2HXT3</accession>
<dbReference type="Proteomes" id="UP001153334">
    <property type="component" value="Unassembled WGS sequence"/>
</dbReference>
<dbReference type="EMBL" id="JAPESX010002413">
    <property type="protein sequence ID" value="KAJ8107902.1"/>
    <property type="molecule type" value="Genomic_DNA"/>
</dbReference>
<evidence type="ECO:0000313" key="1">
    <source>
        <dbReference type="EMBL" id="KAJ8107902.1"/>
    </source>
</evidence>
<keyword evidence="2" id="KW-1185">Reference proteome</keyword>
<name>A0ACC2HXT3_9PEZI</name>
<evidence type="ECO:0000313" key="2">
    <source>
        <dbReference type="Proteomes" id="UP001153334"/>
    </source>
</evidence>
<comment type="caution">
    <text evidence="1">The sequence shown here is derived from an EMBL/GenBank/DDBJ whole genome shotgun (WGS) entry which is preliminary data.</text>
</comment>
<proteinExistence type="predicted"/>
<sequence>MTDIQEEERLLERSPSYDSLFGDFDQEDIHPEEPARPPAWLGSDPSCGLAWHKDGLSLYPTWTVEPTIESIIATLKVAIGSDHEYNVQFFHEGALSKLYDVSFDNQAFVMRVCLPVCPQTKTEAEVATLDWVRQHTHLPVPRVRAYDSSRNNPLGFEWVLMTKLEGTPLSAVWSSLTMRLKEYIVKEIAAFTASTFDQAFHDGIGSIYKAASHSDGRAFVISQPASMALF</sequence>
<organism evidence="1 2">
    <name type="scientific">Nemania bipapillata</name>
    <dbReference type="NCBI Taxonomy" id="110536"/>
    <lineage>
        <taxon>Eukaryota</taxon>
        <taxon>Fungi</taxon>
        <taxon>Dikarya</taxon>
        <taxon>Ascomycota</taxon>
        <taxon>Pezizomycotina</taxon>
        <taxon>Sordariomycetes</taxon>
        <taxon>Xylariomycetidae</taxon>
        <taxon>Xylariales</taxon>
        <taxon>Xylariaceae</taxon>
        <taxon>Nemania</taxon>
    </lineage>
</organism>
<gene>
    <name evidence="1" type="ORF">ONZ43_g6587</name>
</gene>
<protein>
    <submittedName>
        <fullName evidence="1">Uncharacterized protein</fullName>
    </submittedName>
</protein>